<comment type="caution">
    <text evidence="7">The sequence shown here is derived from an EMBL/GenBank/DDBJ whole genome shotgun (WGS) entry which is preliminary data.</text>
</comment>
<sequence length="200" mass="21411">MIDVTSTPIVLIAILGTVGVLIPIISIARKETGSNSFYAVIAFGALIASIGYVAYQLASDHITQGILFSEDVLVDDTFGGFFAIAMLIVAIFTTVGSFSYMRNKNHPAVYYSLILLSTIGMVLIAYSTDLVMLIIAWELMSIPTYILAGYMKKDPSSNEAALKYFLFGALSSAIIIYAISIAYGLTGSTNIGEVIQGFAT</sequence>
<accession>A0A0F8YWB4</accession>
<keyword evidence="3 5" id="KW-1133">Transmembrane helix</keyword>
<feature type="transmembrane region" description="Helical" evidence="5">
    <location>
        <begin position="78"/>
        <end position="101"/>
    </location>
</feature>
<feature type="transmembrane region" description="Helical" evidence="5">
    <location>
        <begin position="6"/>
        <end position="25"/>
    </location>
</feature>
<evidence type="ECO:0000259" key="6">
    <source>
        <dbReference type="Pfam" id="PF00361"/>
    </source>
</evidence>
<evidence type="ECO:0000256" key="5">
    <source>
        <dbReference type="SAM" id="Phobius"/>
    </source>
</evidence>
<dbReference type="Pfam" id="PF00361">
    <property type="entry name" value="Proton_antipo_M"/>
    <property type="match status" value="1"/>
</dbReference>
<comment type="subcellular location">
    <subcellularLocation>
        <location evidence="1">Membrane</location>
        <topology evidence="1">Multi-pass membrane protein</topology>
    </subcellularLocation>
</comment>
<name>A0A0F8YWB4_9ZZZZ</name>
<keyword evidence="2 5" id="KW-0812">Transmembrane</keyword>
<feature type="transmembrane region" description="Helical" evidence="5">
    <location>
        <begin position="108"/>
        <end position="126"/>
    </location>
</feature>
<dbReference type="EMBL" id="LAZR01067086">
    <property type="protein sequence ID" value="KKK52306.1"/>
    <property type="molecule type" value="Genomic_DNA"/>
</dbReference>
<feature type="transmembrane region" description="Helical" evidence="5">
    <location>
        <begin position="162"/>
        <end position="185"/>
    </location>
</feature>
<protein>
    <recommendedName>
        <fullName evidence="6">NADH:quinone oxidoreductase/Mrp antiporter transmembrane domain-containing protein</fullName>
    </recommendedName>
</protein>
<dbReference type="PANTHER" id="PTHR22773">
    <property type="entry name" value="NADH DEHYDROGENASE"/>
    <property type="match status" value="1"/>
</dbReference>
<evidence type="ECO:0000256" key="4">
    <source>
        <dbReference type="ARBA" id="ARBA00023136"/>
    </source>
</evidence>
<feature type="transmembrane region" description="Helical" evidence="5">
    <location>
        <begin position="37"/>
        <end position="58"/>
    </location>
</feature>
<evidence type="ECO:0000256" key="1">
    <source>
        <dbReference type="ARBA" id="ARBA00004141"/>
    </source>
</evidence>
<organism evidence="7">
    <name type="scientific">marine sediment metagenome</name>
    <dbReference type="NCBI Taxonomy" id="412755"/>
    <lineage>
        <taxon>unclassified sequences</taxon>
        <taxon>metagenomes</taxon>
        <taxon>ecological metagenomes</taxon>
    </lineage>
</organism>
<feature type="domain" description="NADH:quinone oxidoreductase/Mrp antiporter transmembrane" evidence="6">
    <location>
        <begin position="127"/>
        <end position="196"/>
    </location>
</feature>
<evidence type="ECO:0000313" key="7">
    <source>
        <dbReference type="EMBL" id="KKK52306.1"/>
    </source>
</evidence>
<dbReference type="GO" id="GO:0016020">
    <property type="term" value="C:membrane"/>
    <property type="evidence" value="ECO:0007669"/>
    <property type="project" value="UniProtKB-SubCell"/>
</dbReference>
<gene>
    <name evidence="7" type="ORF">LCGC14_3106230</name>
</gene>
<dbReference type="AlphaFoldDB" id="A0A0F8YWB4"/>
<reference evidence="7" key="1">
    <citation type="journal article" date="2015" name="Nature">
        <title>Complex archaea that bridge the gap between prokaryotes and eukaryotes.</title>
        <authorList>
            <person name="Spang A."/>
            <person name="Saw J.H."/>
            <person name="Jorgensen S.L."/>
            <person name="Zaremba-Niedzwiedzka K."/>
            <person name="Martijn J."/>
            <person name="Lind A.E."/>
            <person name="van Eijk R."/>
            <person name="Schleper C."/>
            <person name="Guy L."/>
            <person name="Ettema T.J."/>
        </authorList>
    </citation>
    <scope>NUCLEOTIDE SEQUENCE</scope>
</reference>
<evidence type="ECO:0000256" key="2">
    <source>
        <dbReference type="ARBA" id="ARBA00022692"/>
    </source>
</evidence>
<dbReference type="InterPro" id="IPR001750">
    <property type="entry name" value="ND/Mrp_TM"/>
</dbReference>
<feature type="non-terminal residue" evidence="7">
    <location>
        <position position="200"/>
    </location>
</feature>
<evidence type="ECO:0000256" key="3">
    <source>
        <dbReference type="ARBA" id="ARBA00022989"/>
    </source>
</evidence>
<keyword evidence="4 5" id="KW-0472">Membrane</keyword>
<proteinExistence type="predicted"/>
<feature type="transmembrane region" description="Helical" evidence="5">
    <location>
        <begin position="132"/>
        <end position="150"/>
    </location>
</feature>